<dbReference type="PROSITE" id="PS00028">
    <property type="entry name" value="ZINC_FINGER_C2H2_1"/>
    <property type="match status" value="1"/>
</dbReference>
<dbReference type="STRING" id="6412.T1F2T0"/>
<evidence type="ECO:0000313" key="4">
    <source>
        <dbReference type="Proteomes" id="UP000015101"/>
    </source>
</evidence>
<dbReference type="RefSeq" id="XP_009014298.1">
    <property type="nucleotide sequence ID" value="XM_009016050.1"/>
</dbReference>
<dbReference type="CTD" id="20203129"/>
<dbReference type="Proteomes" id="UP000015101">
    <property type="component" value="Unassembled WGS sequence"/>
</dbReference>
<evidence type="ECO:0000313" key="2">
    <source>
        <dbReference type="EMBL" id="ESO07687.1"/>
    </source>
</evidence>
<dbReference type="EnsemblMetazoa" id="HelroT170222">
    <property type="protein sequence ID" value="HelroP170222"/>
    <property type="gene ID" value="HelroG170222"/>
</dbReference>
<accession>T1F2T0</accession>
<dbReference type="HOGENOM" id="CLU_470331_0_0_1"/>
<evidence type="ECO:0000313" key="3">
    <source>
        <dbReference type="EnsemblMetazoa" id="HelroP170222"/>
    </source>
</evidence>
<dbReference type="GeneID" id="20203129"/>
<name>T1F2T0_HELRO</name>
<dbReference type="GO" id="GO:0005634">
    <property type="term" value="C:nucleus"/>
    <property type="evidence" value="ECO:0000318"/>
    <property type="project" value="GO_Central"/>
</dbReference>
<reference evidence="2 4" key="2">
    <citation type="journal article" date="2013" name="Nature">
        <title>Insights into bilaterian evolution from three spiralian genomes.</title>
        <authorList>
            <person name="Simakov O."/>
            <person name="Marletaz F."/>
            <person name="Cho S.J."/>
            <person name="Edsinger-Gonzales E."/>
            <person name="Havlak P."/>
            <person name="Hellsten U."/>
            <person name="Kuo D.H."/>
            <person name="Larsson T."/>
            <person name="Lv J."/>
            <person name="Arendt D."/>
            <person name="Savage R."/>
            <person name="Osoegawa K."/>
            <person name="de Jong P."/>
            <person name="Grimwood J."/>
            <person name="Chapman J.A."/>
            <person name="Shapiro H."/>
            <person name="Aerts A."/>
            <person name="Otillar R.P."/>
            <person name="Terry A.Y."/>
            <person name="Boore J.L."/>
            <person name="Grigoriev I.V."/>
            <person name="Lindberg D.R."/>
            <person name="Seaver E.C."/>
            <person name="Weisblat D.A."/>
            <person name="Putnam N.H."/>
            <person name="Rokhsar D.S."/>
        </authorList>
    </citation>
    <scope>NUCLEOTIDE SEQUENCE</scope>
</reference>
<dbReference type="InterPro" id="IPR055303">
    <property type="entry name" value="ATMIN"/>
</dbReference>
<organism evidence="3 4">
    <name type="scientific">Helobdella robusta</name>
    <name type="common">Californian leech</name>
    <dbReference type="NCBI Taxonomy" id="6412"/>
    <lineage>
        <taxon>Eukaryota</taxon>
        <taxon>Metazoa</taxon>
        <taxon>Spiralia</taxon>
        <taxon>Lophotrochozoa</taxon>
        <taxon>Annelida</taxon>
        <taxon>Clitellata</taxon>
        <taxon>Hirudinea</taxon>
        <taxon>Rhynchobdellida</taxon>
        <taxon>Glossiphoniidae</taxon>
        <taxon>Helobdella</taxon>
    </lineage>
</organism>
<sequence length="580" mass="66146">MSALKVFPSVDELQTKRLENIRCTVIGCNKLFKHSLALRFHIVKVHNIIKLTESDKRIANKEKLIRNEVFYCPVKTCSYHFTDEKSKFFSTFKLLKQHHNQVHLPRKHACQTCSSTFSRYSDLKRHENKCSSLTCMDCKVRMGSRSELIQHGNLTKHNIPQVHSHKISNQTSAPINLCKYPNTKNKSNVAFLTDNCYSYKTIKPKHTEASQIVGLYLSSIASSTSLNKPQNLMNAFYNNSTAAHMTTTPSTDISIDDKNARDAANGLLFKSSNLKAAETQTVHFLIKENNKPTRSQGSQVFNHQDNFSLLCFTLLYFVVIQAFLEYKRSCCTKENNETQTNLSSNFNVASLAKHHSINRSLSENQINKRNVFNNFTNSETQTTSEDVAEHTSTQTIESFLNDWSKNLCVGEINSYTAGKKTAFMNLMMNEGQCNSNYINRTMSNTYDIENADCIYYNQPDYSTDSLSIDLSKNNFPVTNDEMTSKMKDNCSTSTQTYYSSMDEGIFNDISFINIETQTNDDFLSLASDEFAVDLELECMDIETQTHSLIDDFIFSEAETQTSKQDQLNILFSNIETQTHH</sequence>
<keyword evidence="4" id="KW-1185">Reference proteome</keyword>
<dbReference type="SMART" id="SM00355">
    <property type="entry name" value="ZnF_C2H2"/>
    <property type="match status" value="4"/>
</dbReference>
<dbReference type="GO" id="GO:0000976">
    <property type="term" value="F:transcription cis-regulatory region binding"/>
    <property type="evidence" value="ECO:0000318"/>
    <property type="project" value="GO_Central"/>
</dbReference>
<reference evidence="3" key="3">
    <citation type="submission" date="2015-06" db="UniProtKB">
        <authorList>
            <consortium name="EnsemblMetazoa"/>
        </authorList>
    </citation>
    <scope>IDENTIFICATION</scope>
</reference>
<dbReference type="EMBL" id="AMQM01003492">
    <property type="status" value="NOT_ANNOTATED_CDS"/>
    <property type="molecule type" value="Genomic_DNA"/>
</dbReference>
<dbReference type="GO" id="GO:0000981">
    <property type="term" value="F:DNA-binding transcription factor activity, RNA polymerase II-specific"/>
    <property type="evidence" value="ECO:0000318"/>
    <property type="project" value="GO_Central"/>
</dbReference>
<dbReference type="InParanoid" id="T1F2T0"/>
<feature type="domain" description="C2H2-type" evidence="1">
    <location>
        <begin position="23"/>
        <end position="46"/>
    </location>
</feature>
<dbReference type="GO" id="GO:0045944">
    <property type="term" value="P:positive regulation of transcription by RNA polymerase II"/>
    <property type="evidence" value="ECO:0007669"/>
    <property type="project" value="InterPro"/>
</dbReference>
<reference evidence="4" key="1">
    <citation type="submission" date="2012-12" db="EMBL/GenBank/DDBJ databases">
        <authorList>
            <person name="Hellsten U."/>
            <person name="Grimwood J."/>
            <person name="Chapman J.A."/>
            <person name="Shapiro H."/>
            <person name="Aerts A."/>
            <person name="Otillar R.P."/>
            <person name="Terry A.Y."/>
            <person name="Boore J.L."/>
            <person name="Simakov O."/>
            <person name="Marletaz F."/>
            <person name="Cho S.-J."/>
            <person name="Edsinger-Gonzales E."/>
            <person name="Havlak P."/>
            <person name="Kuo D.-H."/>
            <person name="Larsson T."/>
            <person name="Lv J."/>
            <person name="Arendt D."/>
            <person name="Savage R."/>
            <person name="Osoegawa K."/>
            <person name="de Jong P."/>
            <person name="Lindberg D.R."/>
            <person name="Seaver E.C."/>
            <person name="Weisblat D.A."/>
            <person name="Putnam N.H."/>
            <person name="Grigoriev I.V."/>
            <person name="Rokhsar D.S."/>
        </authorList>
    </citation>
    <scope>NUCLEOTIDE SEQUENCE</scope>
</reference>
<dbReference type="eggNOG" id="KOG1721">
    <property type="taxonomic scope" value="Eukaryota"/>
</dbReference>
<dbReference type="EMBL" id="KB096183">
    <property type="protein sequence ID" value="ESO07687.1"/>
    <property type="molecule type" value="Genomic_DNA"/>
</dbReference>
<dbReference type="GO" id="GO:0006357">
    <property type="term" value="P:regulation of transcription by RNA polymerase II"/>
    <property type="evidence" value="ECO:0000318"/>
    <property type="project" value="GO_Central"/>
</dbReference>
<dbReference type="PANTHER" id="PTHR46664:SF1">
    <property type="entry name" value="ATM INTERACTOR"/>
    <property type="match status" value="1"/>
</dbReference>
<dbReference type="KEGG" id="hro:HELRODRAFT_170222"/>
<dbReference type="InterPro" id="IPR013087">
    <property type="entry name" value="Znf_C2H2_type"/>
</dbReference>
<dbReference type="PANTHER" id="PTHR46664">
    <property type="entry name" value="ATM INTERACTOR"/>
    <property type="match status" value="1"/>
</dbReference>
<protein>
    <recommendedName>
        <fullName evidence="1">C2H2-type domain-containing protein</fullName>
    </recommendedName>
</protein>
<dbReference type="AlphaFoldDB" id="T1F2T0"/>
<gene>
    <name evidence="3" type="primary">20203129</name>
    <name evidence="2" type="ORF">HELRODRAFT_170222</name>
</gene>
<proteinExistence type="predicted"/>
<evidence type="ECO:0000259" key="1">
    <source>
        <dbReference type="PROSITE" id="PS00028"/>
    </source>
</evidence>